<sequence>MNLTKALLAIVALAAAPSHARIGDSFERDVQGKRSLVGHDYQLIMNCVPKEKKNENFDSSGNGRSMFIPCEGKTKIYLYNSDDSSTSCTRDYEILDRDGLDGSAEFCLPDPFPGDATEAVYQIKARVLGKSGKQLTIGLCATIDELDDGKSTFCTLPATLKVPGGSRGKSWDDVSQELLTICAEVDGVQSKYGLFDDDLEDEFWELTNDGVKTAQFRFYAIESGGVTRDGAVCK</sequence>
<keyword evidence="1" id="KW-0732">Signal</keyword>
<feature type="signal peptide" evidence="1">
    <location>
        <begin position="1"/>
        <end position="20"/>
    </location>
</feature>
<accession>A0A7S2A1U6</accession>
<gene>
    <name evidence="2" type="ORF">OSIN01602_LOCUS17811</name>
</gene>
<evidence type="ECO:0000313" key="2">
    <source>
        <dbReference type="EMBL" id="CAD9355156.1"/>
    </source>
</evidence>
<reference evidence="2" key="1">
    <citation type="submission" date="2021-01" db="EMBL/GenBank/DDBJ databases">
        <authorList>
            <person name="Corre E."/>
            <person name="Pelletier E."/>
            <person name="Niang G."/>
            <person name="Scheremetjew M."/>
            <person name="Finn R."/>
            <person name="Kale V."/>
            <person name="Holt S."/>
            <person name="Cochrane G."/>
            <person name="Meng A."/>
            <person name="Brown T."/>
            <person name="Cohen L."/>
        </authorList>
    </citation>
    <scope>NUCLEOTIDE SEQUENCE</scope>
    <source>
        <strain evidence="2">Grunow 1884</strain>
    </source>
</reference>
<dbReference type="AlphaFoldDB" id="A0A7S2A1U6"/>
<evidence type="ECO:0000256" key="1">
    <source>
        <dbReference type="SAM" id="SignalP"/>
    </source>
</evidence>
<feature type="chain" id="PRO_5030688616" evidence="1">
    <location>
        <begin position="21"/>
        <end position="234"/>
    </location>
</feature>
<dbReference type="EMBL" id="HBGO01031010">
    <property type="protein sequence ID" value="CAD9355156.1"/>
    <property type="molecule type" value="Transcribed_RNA"/>
</dbReference>
<organism evidence="2">
    <name type="scientific">Trieres chinensis</name>
    <name type="common">Marine centric diatom</name>
    <name type="synonym">Odontella sinensis</name>
    <dbReference type="NCBI Taxonomy" id="1514140"/>
    <lineage>
        <taxon>Eukaryota</taxon>
        <taxon>Sar</taxon>
        <taxon>Stramenopiles</taxon>
        <taxon>Ochrophyta</taxon>
        <taxon>Bacillariophyta</taxon>
        <taxon>Mediophyceae</taxon>
        <taxon>Biddulphiophycidae</taxon>
        <taxon>Eupodiscales</taxon>
        <taxon>Parodontellaceae</taxon>
        <taxon>Trieres</taxon>
    </lineage>
</organism>
<protein>
    <submittedName>
        <fullName evidence="2">Uncharacterized protein</fullName>
    </submittedName>
</protein>
<proteinExistence type="predicted"/>
<name>A0A7S2A1U6_TRICV</name>